<feature type="region of interest" description="Disordered" evidence="1">
    <location>
        <begin position="190"/>
        <end position="215"/>
    </location>
</feature>
<dbReference type="RefSeq" id="WP_282544273.1">
    <property type="nucleotide sequence ID" value="NZ_JASCIQ010000022.1"/>
</dbReference>
<accession>A0ABT6SF93</accession>
<evidence type="ECO:0000256" key="2">
    <source>
        <dbReference type="SAM" id="Phobius"/>
    </source>
</evidence>
<keyword evidence="2" id="KW-0812">Transmembrane</keyword>
<feature type="transmembrane region" description="Helical" evidence="2">
    <location>
        <begin position="49"/>
        <end position="66"/>
    </location>
</feature>
<comment type="caution">
    <text evidence="3">The sequence shown here is derived from an EMBL/GenBank/DDBJ whole genome shotgun (WGS) entry which is preliminary data.</text>
</comment>
<feature type="compositionally biased region" description="Basic and acidic residues" evidence="1">
    <location>
        <begin position="190"/>
        <end position="203"/>
    </location>
</feature>
<sequence length="215" mass="22770">MSSPYGPAPTATVVNLGSPRPRIPGTAYILLGAAALLVGGPALGGAWGVALFVLGVIAGFGGAGMFRAELADRRAPDPLLSFDEAGVWLQNRHGAGHIPWNSLAAVGFHWAPGKGDARTYTLELCPAGEIDRDHPALWTMVRDDEPLRPGLPRLRYRIGANGDRLAPMRHAVGTYAPHLYFGETERERGYGKLPDLRGHRERTSAPPGPAGNGSA</sequence>
<evidence type="ECO:0000256" key="1">
    <source>
        <dbReference type="SAM" id="MobiDB-lite"/>
    </source>
</evidence>
<organism evidence="3 4">
    <name type="scientific">Streptomyces cavernicola</name>
    <dbReference type="NCBI Taxonomy" id="3043613"/>
    <lineage>
        <taxon>Bacteria</taxon>
        <taxon>Bacillati</taxon>
        <taxon>Actinomycetota</taxon>
        <taxon>Actinomycetes</taxon>
        <taxon>Kitasatosporales</taxon>
        <taxon>Streptomycetaceae</taxon>
        <taxon>Streptomyces</taxon>
    </lineage>
</organism>
<name>A0ABT6SF93_9ACTN</name>
<keyword evidence="4" id="KW-1185">Reference proteome</keyword>
<evidence type="ECO:0000313" key="4">
    <source>
        <dbReference type="Proteomes" id="UP001223978"/>
    </source>
</evidence>
<reference evidence="3 4" key="1">
    <citation type="submission" date="2023-05" db="EMBL/GenBank/DDBJ databases">
        <title>Draft genome sequence of Streptomyces sp. B-S-A6 isolated from a cave soil in Thailand.</title>
        <authorList>
            <person name="Chamroensaksri N."/>
            <person name="Muangham S."/>
        </authorList>
    </citation>
    <scope>NUCLEOTIDE SEQUENCE [LARGE SCALE GENOMIC DNA]</scope>
    <source>
        <strain evidence="3 4">B-S-A6</strain>
    </source>
</reference>
<dbReference type="Proteomes" id="UP001223978">
    <property type="component" value="Unassembled WGS sequence"/>
</dbReference>
<dbReference type="EMBL" id="JASCIQ010000022">
    <property type="protein sequence ID" value="MDI3406342.1"/>
    <property type="molecule type" value="Genomic_DNA"/>
</dbReference>
<protein>
    <submittedName>
        <fullName evidence="3">Uncharacterized protein</fullName>
    </submittedName>
</protein>
<keyword evidence="2" id="KW-1133">Transmembrane helix</keyword>
<keyword evidence="2" id="KW-0472">Membrane</keyword>
<gene>
    <name evidence="3" type="ORF">QIS96_21345</name>
</gene>
<proteinExistence type="predicted"/>
<evidence type="ECO:0000313" key="3">
    <source>
        <dbReference type="EMBL" id="MDI3406342.1"/>
    </source>
</evidence>